<reference evidence="7 8" key="1">
    <citation type="submission" date="2023-06" db="EMBL/GenBank/DDBJ databases">
        <title>Identification and characterization of antibiotic-resistant Gram-negative bacteria.</title>
        <authorList>
            <person name="Cho G.-S."/>
            <person name="Lee J."/>
            <person name="Tai E."/>
            <person name="Jeong S."/>
            <person name="Kim I."/>
            <person name="Kim B.-E."/>
            <person name="Jeong M.-I."/>
            <person name="Oh K.-K."/>
            <person name="Franz C.M.A.P."/>
        </authorList>
    </citation>
    <scope>NUCLEOTIDE SEQUENCE [LARGE SCALE GENOMIC DNA]</scope>
    <source>
        <strain evidence="7 8">V106_12</strain>
    </source>
</reference>
<feature type="chain" id="PRO_5042999073" evidence="5">
    <location>
        <begin position="23"/>
        <end position="327"/>
    </location>
</feature>
<evidence type="ECO:0000256" key="1">
    <source>
        <dbReference type="ARBA" id="ARBA00004561"/>
    </source>
</evidence>
<dbReference type="Proteomes" id="UP001223214">
    <property type="component" value="Unassembled WGS sequence"/>
</dbReference>
<evidence type="ECO:0000313" key="8">
    <source>
        <dbReference type="Proteomes" id="UP001223214"/>
    </source>
</evidence>
<gene>
    <name evidence="7" type="ORF">QQF32_11045</name>
</gene>
<evidence type="ECO:0000259" key="6">
    <source>
        <dbReference type="Pfam" id="PF00419"/>
    </source>
</evidence>
<dbReference type="Gene3D" id="2.60.40.3310">
    <property type="match status" value="1"/>
</dbReference>
<keyword evidence="8" id="KW-1185">Reference proteome</keyword>
<name>A0AAP4D288_9ENTR</name>
<dbReference type="EMBL" id="JASSOM010000051">
    <property type="protein sequence ID" value="MDK9363732.1"/>
    <property type="molecule type" value="Genomic_DNA"/>
</dbReference>
<dbReference type="InterPro" id="IPR036937">
    <property type="entry name" value="Adhesion_dom_fimbrial_sf"/>
</dbReference>
<feature type="domain" description="Fimbrial-type adhesion" evidence="6">
    <location>
        <begin position="196"/>
        <end position="326"/>
    </location>
</feature>
<dbReference type="PANTHER" id="PTHR33420:SF3">
    <property type="entry name" value="FIMBRIAL SUBUNIT ELFA"/>
    <property type="match status" value="1"/>
</dbReference>
<comment type="caution">
    <text evidence="7">The sequence shown here is derived from an EMBL/GenBank/DDBJ whole genome shotgun (WGS) entry which is preliminary data.</text>
</comment>
<dbReference type="AlphaFoldDB" id="A0AAP4D288"/>
<evidence type="ECO:0000256" key="4">
    <source>
        <dbReference type="ARBA" id="ARBA00023263"/>
    </source>
</evidence>
<dbReference type="InterPro" id="IPR008966">
    <property type="entry name" value="Adhesion_dom_sf"/>
</dbReference>
<dbReference type="Pfam" id="PF00419">
    <property type="entry name" value="Fimbrial"/>
    <property type="match status" value="1"/>
</dbReference>
<proteinExistence type="inferred from homology"/>
<dbReference type="GO" id="GO:0009289">
    <property type="term" value="C:pilus"/>
    <property type="evidence" value="ECO:0007669"/>
    <property type="project" value="UniProtKB-SubCell"/>
</dbReference>
<feature type="signal peptide" evidence="5">
    <location>
        <begin position="1"/>
        <end position="22"/>
    </location>
</feature>
<dbReference type="SUPFAM" id="SSF49401">
    <property type="entry name" value="Bacterial adhesins"/>
    <property type="match status" value="1"/>
</dbReference>
<protein>
    <submittedName>
        <fullName evidence="7">Fimbrial protein</fullName>
    </submittedName>
</protein>
<dbReference type="PROSITE" id="PS51257">
    <property type="entry name" value="PROKAR_LIPOPROTEIN"/>
    <property type="match status" value="1"/>
</dbReference>
<dbReference type="InterPro" id="IPR000259">
    <property type="entry name" value="Adhesion_dom_fimbrial"/>
</dbReference>
<dbReference type="Gene3D" id="2.60.40.1090">
    <property type="entry name" value="Fimbrial-type adhesion domain"/>
    <property type="match status" value="1"/>
</dbReference>
<sequence>MRIFPATVFLLIAGGAALPALASACDLQRQATVSVALSGALQKDPLSASVGETLYVKRASLSTLAHRKQDILCTPVQSQEQLILKGNMTGTMTGDHVYPTSVPGIGVRLSVVVGQKGNHTSLLTLPVSEQIALNSATDITSDNVFVKTELVKTGPIATLGNISYQTPSLLSFSRTVTQQIVNVDYSLAVTPPAGYCRFTSTHAAFSLAAVDSSAVISSSALPATPLPINFACVGAPAHIEMTLYGAADAVANGVLRNKEGAEQATGVGVQLLYRNAPVAFGSPISLDDVPLLNSQGDIPLSARYVATSGKVTAGKVETLATIKLNFL</sequence>
<dbReference type="RefSeq" id="WP_285150711.1">
    <property type="nucleotide sequence ID" value="NZ_JASSOM010000051.1"/>
</dbReference>
<evidence type="ECO:0000256" key="2">
    <source>
        <dbReference type="ARBA" id="ARBA00006671"/>
    </source>
</evidence>
<organism evidence="7 8">
    <name type="scientific">Lelliottia wanjuensis</name>
    <dbReference type="NCBI Taxonomy" id="3050585"/>
    <lineage>
        <taxon>Bacteria</taxon>
        <taxon>Pseudomonadati</taxon>
        <taxon>Pseudomonadota</taxon>
        <taxon>Gammaproteobacteria</taxon>
        <taxon>Enterobacterales</taxon>
        <taxon>Enterobacteriaceae</taxon>
        <taxon>Lelliottia</taxon>
    </lineage>
</organism>
<dbReference type="GO" id="GO:0043709">
    <property type="term" value="P:cell adhesion involved in single-species biofilm formation"/>
    <property type="evidence" value="ECO:0007669"/>
    <property type="project" value="TreeGrafter"/>
</dbReference>
<keyword evidence="4" id="KW-0281">Fimbrium</keyword>
<dbReference type="PANTHER" id="PTHR33420">
    <property type="entry name" value="FIMBRIAL SUBUNIT ELFA-RELATED"/>
    <property type="match status" value="1"/>
</dbReference>
<evidence type="ECO:0000313" key="7">
    <source>
        <dbReference type="EMBL" id="MDK9363732.1"/>
    </source>
</evidence>
<dbReference type="InterPro" id="IPR050263">
    <property type="entry name" value="Bact_Fimbrial_Adh_Pro"/>
</dbReference>
<evidence type="ECO:0000256" key="3">
    <source>
        <dbReference type="ARBA" id="ARBA00022729"/>
    </source>
</evidence>
<comment type="similarity">
    <text evidence="2">Belongs to the fimbrial protein family.</text>
</comment>
<evidence type="ECO:0000256" key="5">
    <source>
        <dbReference type="SAM" id="SignalP"/>
    </source>
</evidence>
<accession>A0AAP4D288</accession>
<keyword evidence="3 5" id="KW-0732">Signal</keyword>
<comment type="subcellular location">
    <subcellularLocation>
        <location evidence="1">Fimbrium</location>
    </subcellularLocation>
</comment>